<keyword evidence="3" id="KW-0677">Repeat</keyword>
<dbReference type="PANTHER" id="PTHR14003:SF20">
    <property type="entry name" value="FINGER DOMAIN PROTEIN, PUTATIVE (AFU_ORTHOLOGUE AFUA_4G10380)-RELATED"/>
    <property type="match status" value="1"/>
</dbReference>
<dbReference type="InterPro" id="IPR013087">
    <property type="entry name" value="Znf_C2H2_type"/>
</dbReference>
<dbReference type="FunFam" id="3.30.160.60:FF:000045">
    <property type="entry name" value="ZFP69 zinc finger protein B"/>
    <property type="match status" value="1"/>
</dbReference>
<dbReference type="PROSITE" id="PS50157">
    <property type="entry name" value="ZINC_FINGER_C2H2_2"/>
    <property type="match status" value="2"/>
</dbReference>
<sequence length="256" mass="27810">MTLDINFSQPAQHFPKTSSQHDIVSYDPTTYPYPHVNKVQDTVYRVSSQNECAPTSGGQEQICLALGPQPGACSGVVTSMPIATYESIPCESLSLDQPWSYTTSTTFMPDRTMQDTSPAVVFPVYHQGPVTNAANPSTTFPYTSPAAIAFSSAAPLLSNPETPTSTAYFLPCTSQRSPSPPPATSTTSQKSSTPPPKRYGCPICSKKFTRPSSLTTHLYSHTGEKPFKCPIEGCGRNFSVVSNLRRHAKIHYNQSF</sequence>
<dbReference type="GO" id="GO:0008270">
    <property type="term" value="F:zinc ion binding"/>
    <property type="evidence" value="ECO:0007669"/>
    <property type="project" value="UniProtKB-KW"/>
</dbReference>
<feature type="domain" description="C2H2-type" evidence="10">
    <location>
        <begin position="227"/>
        <end position="256"/>
    </location>
</feature>
<accession>A0A8H7BYM0</accession>
<comment type="subcellular location">
    <subcellularLocation>
        <location evidence="1">Nucleus</location>
    </subcellularLocation>
</comment>
<evidence type="ECO:0000256" key="4">
    <source>
        <dbReference type="ARBA" id="ARBA00022771"/>
    </source>
</evidence>
<dbReference type="Pfam" id="PF00096">
    <property type="entry name" value="zf-C2H2"/>
    <property type="match status" value="2"/>
</dbReference>
<dbReference type="GO" id="GO:0000785">
    <property type="term" value="C:chromatin"/>
    <property type="evidence" value="ECO:0007669"/>
    <property type="project" value="TreeGrafter"/>
</dbReference>
<feature type="domain" description="C2H2-type" evidence="10">
    <location>
        <begin position="199"/>
        <end position="226"/>
    </location>
</feature>
<gene>
    <name evidence="11" type="ORF">EC973_006721</name>
</gene>
<name>A0A8H7BYM0_9FUNG</name>
<dbReference type="OrthoDB" id="6077919at2759"/>
<evidence type="ECO:0000256" key="2">
    <source>
        <dbReference type="ARBA" id="ARBA00022723"/>
    </source>
</evidence>
<dbReference type="FunFam" id="3.30.160.60:FF:001102">
    <property type="entry name" value="Transcription factor IIIA"/>
    <property type="match status" value="1"/>
</dbReference>
<dbReference type="SMART" id="SM00355">
    <property type="entry name" value="ZnF_C2H2"/>
    <property type="match status" value="2"/>
</dbReference>
<dbReference type="EMBL" id="JABAYA010000044">
    <property type="protein sequence ID" value="KAF7728083.1"/>
    <property type="molecule type" value="Genomic_DNA"/>
</dbReference>
<keyword evidence="2" id="KW-0479">Metal-binding</keyword>
<keyword evidence="12" id="KW-1185">Reference proteome</keyword>
<evidence type="ECO:0000313" key="12">
    <source>
        <dbReference type="Proteomes" id="UP000605846"/>
    </source>
</evidence>
<evidence type="ECO:0000256" key="1">
    <source>
        <dbReference type="ARBA" id="ARBA00004123"/>
    </source>
</evidence>
<keyword evidence="6" id="KW-0238">DNA-binding</keyword>
<keyword evidence="7" id="KW-0539">Nucleus</keyword>
<feature type="region of interest" description="Disordered" evidence="9">
    <location>
        <begin position="1"/>
        <end position="21"/>
    </location>
</feature>
<evidence type="ECO:0000256" key="8">
    <source>
        <dbReference type="PROSITE-ProRule" id="PRU00042"/>
    </source>
</evidence>
<keyword evidence="4 8" id="KW-0863">Zinc-finger</keyword>
<proteinExistence type="predicted"/>
<dbReference type="Gene3D" id="3.30.160.60">
    <property type="entry name" value="Classic Zinc Finger"/>
    <property type="match status" value="2"/>
</dbReference>
<evidence type="ECO:0000256" key="5">
    <source>
        <dbReference type="ARBA" id="ARBA00022833"/>
    </source>
</evidence>
<dbReference type="InterPro" id="IPR036236">
    <property type="entry name" value="Znf_C2H2_sf"/>
</dbReference>
<dbReference type="GO" id="GO:0031519">
    <property type="term" value="C:PcG protein complex"/>
    <property type="evidence" value="ECO:0007669"/>
    <property type="project" value="TreeGrafter"/>
</dbReference>
<evidence type="ECO:0000313" key="11">
    <source>
        <dbReference type="EMBL" id="KAF7728083.1"/>
    </source>
</evidence>
<feature type="region of interest" description="Disordered" evidence="9">
    <location>
        <begin position="168"/>
        <end position="197"/>
    </location>
</feature>
<evidence type="ECO:0000256" key="9">
    <source>
        <dbReference type="SAM" id="MobiDB-lite"/>
    </source>
</evidence>
<evidence type="ECO:0000256" key="3">
    <source>
        <dbReference type="ARBA" id="ARBA00022737"/>
    </source>
</evidence>
<dbReference type="Proteomes" id="UP000605846">
    <property type="component" value="Unassembled WGS sequence"/>
</dbReference>
<evidence type="ECO:0000256" key="6">
    <source>
        <dbReference type="ARBA" id="ARBA00023125"/>
    </source>
</evidence>
<organism evidence="11 12">
    <name type="scientific">Apophysomyces ossiformis</name>
    <dbReference type="NCBI Taxonomy" id="679940"/>
    <lineage>
        <taxon>Eukaryota</taxon>
        <taxon>Fungi</taxon>
        <taxon>Fungi incertae sedis</taxon>
        <taxon>Mucoromycota</taxon>
        <taxon>Mucoromycotina</taxon>
        <taxon>Mucoromycetes</taxon>
        <taxon>Mucorales</taxon>
        <taxon>Mucorineae</taxon>
        <taxon>Mucoraceae</taxon>
        <taxon>Apophysomyces</taxon>
    </lineage>
</organism>
<evidence type="ECO:0000259" key="10">
    <source>
        <dbReference type="PROSITE" id="PS50157"/>
    </source>
</evidence>
<dbReference type="SUPFAM" id="SSF57667">
    <property type="entry name" value="beta-beta-alpha zinc fingers"/>
    <property type="match status" value="1"/>
</dbReference>
<keyword evidence="5" id="KW-0862">Zinc</keyword>
<dbReference type="PANTHER" id="PTHR14003">
    <property type="entry name" value="TRANSCRIPTIONAL REPRESSOR PROTEIN YY"/>
    <property type="match status" value="1"/>
</dbReference>
<dbReference type="GO" id="GO:0005667">
    <property type="term" value="C:transcription regulator complex"/>
    <property type="evidence" value="ECO:0007669"/>
    <property type="project" value="TreeGrafter"/>
</dbReference>
<dbReference type="PROSITE" id="PS00028">
    <property type="entry name" value="ZINC_FINGER_C2H2_1"/>
    <property type="match status" value="2"/>
</dbReference>
<reference evidence="11" key="1">
    <citation type="submission" date="2020-01" db="EMBL/GenBank/DDBJ databases">
        <title>Genome Sequencing of Three Apophysomyces-Like Fungal Strains Confirms a Novel Fungal Genus in the Mucoromycota with divergent Burkholderia-like Endosymbiotic Bacteria.</title>
        <authorList>
            <person name="Stajich J.E."/>
            <person name="Macias A.M."/>
            <person name="Carter-House D."/>
            <person name="Lovett B."/>
            <person name="Kasson L.R."/>
            <person name="Berry K."/>
            <person name="Grigoriev I."/>
            <person name="Chang Y."/>
            <person name="Spatafora J."/>
            <person name="Kasson M.T."/>
        </authorList>
    </citation>
    <scope>NUCLEOTIDE SEQUENCE</scope>
    <source>
        <strain evidence="11">NRRL A-21654</strain>
    </source>
</reference>
<dbReference type="GO" id="GO:0000978">
    <property type="term" value="F:RNA polymerase II cis-regulatory region sequence-specific DNA binding"/>
    <property type="evidence" value="ECO:0007669"/>
    <property type="project" value="TreeGrafter"/>
</dbReference>
<protein>
    <recommendedName>
        <fullName evidence="10">C2H2-type domain-containing protein</fullName>
    </recommendedName>
</protein>
<comment type="caution">
    <text evidence="11">The sequence shown here is derived from an EMBL/GenBank/DDBJ whole genome shotgun (WGS) entry which is preliminary data.</text>
</comment>
<dbReference type="GO" id="GO:0000981">
    <property type="term" value="F:DNA-binding transcription factor activity, RNA polymerase II-specific"/>
    <property type="evidence" value="ECO:0007669"/>
    <property type="project" value="TreeGrafter"/>
</dbReference>
<dbReference type="AlphaFoldDB" id="A0A8H7BYM0"/>
<evidence type="ECO:0000256" key="7">
    <source>
        <dbReference type="ARBA" id="ARBA00023242"/>
    </source>
</evidence>